<protein>
    <submittedName>
        <fullName evidence="3">MATH domain and coiled-coil domain-containing protein At3g58210-like</fullName>
    </submittedName>
</protein>
<gene>
    <name evidence="3" type="primary">LOC104789732</name>
</gene>
<dbReference type="Pfam" id="PF22486">
    <property type="entry name" value="MATH_2"/>
    <property type="match status" value="1"/>
</dbReference>
<dbReference type="SMART" id="SM00061">
    <property type="entry name" value="MATH"/>
    <property type="match status" value="1"/>
</dbReference>
<organism evidence="2 3">
    <name type="scientific">Camelina sativa</name>
    <name type="common">False flax</name>
    <name type="synonym">Myagrum sativum</name>
    <dbReference type="NCBI Taxonomy" id="90675"/>
    <lineage>
        <taxon>Eukaryota</taxon>
        <taxon>Viridiplantae</taxon>
        <taxon>Streptophyta</taxon>
        <taxon>Embryophyta</taxon>
        <taxon>Tracheophyta</taxon>
        <taxon>Spermatophyta</taxon>
        <taxon>Magnoliopsida</taxon>
        <taxon>eudicotyledons</taxon>
        <taxon>Gunneridae</taxon>
        <taxon>Pentapetalae</taxon>
        <taxon>rosids</taxon>
        <taxon>malvids</taxon>
        <taxon>Brassicales</taxon>
        <taxon>Brassicaceae</taxon>
        <taxon>Camelineae</taxon>
        <taxon>Camelina</taxon>
    </lineage>
</organism>
<dbReference type="Proteomes" id="UP000694864">
    <property type="component" value="Chromosome 5"/>
</dbReference>
<evidence type="ECO:0000313" key="3">
    <source>
        <dbReference type="RefSeq" id="XP_010513685.1"/>
    </source>
</evidence>
<keyword evidence="2" id="KW-1185">Reference proteome</keyword>
<dbReference type="RefSeq" id="XP_010513685.1">
    <property type="nucleotide sequence ID" value="XM_010515383.1"/>
</dbReference>
<evidence type="ECO:0000313" key="2">
    <source>
        <dbReference type="Proteomes" id="UP000694864"/>
    </source>
</evidence>
<reference evidence="2" key="1">
    <citation type="journal article" date="2014" name="Nat. Commun.">
        <title>The emerging biofuel crop Camelina sativa retains a highly undifferentiated hexaploid genome structure.</title>
        <authorList>
            <person name="Kagale S."/>
            <person name="Koh C."/>
            <person name="Nixon J."/>
            <person name="Bollina V."/>
            <person name="Clarke W.E."/>
            <person name="Tuteja R."/>
            <person name="Spillane C."/>
            <person name="Robinson S.J."/>
            <person name="Links M.G."/>
            <person name="Clarke C."/>
            <person name="Higgins E.E."/>
            <person name="Huebert T."/>
            <person name="Sharpe A.G."/>
            <person name="Parkin I.A."/>
        </authorList>
    </citation>
    <scope>NUCLEOTIDE SEQUENCE [LARGE SCALE GENOMIC DNA]</scope>
    <source>
        <strain evidence="2">cv. DH55</strain>
    </source>
</reference>
<dbReference type="Gene3D" id="2.60.210.10">
    <property type="entry name" value="Apoptosis, Tumor Necrosis Factor Receptor Associated Protein 2, Chain A"/>
    <property type="match status" value="1"/>
</dbReference>
<dbReference type="PANTHER" id="PTHR46162:SF47">
    <property type="entry name" value="TRAF-LIKE FAMILY PROTEIN-RELATED"/>
    <property type="match status" value="1"/>
</dbReference>
<name>A0ABM0ZC93_CAMSA</name>
<sequence length="210" mass="24266">MSLPPELLREVKRFNALKMVRGLLQILPYETFINPENGYIFEGGQCEFGVDVIVPPPHTNWEIVSFDEKLLPYPKFSWTVKNFSGLSESVYKSNSFSMGGKTCCLMLYPKGYLKATGKYLSVYLYLADSETLKPDEKIFTQVLVRVLNPLGSNHVELKLNSWYEKTNWVWGWSYFFSLDKFQKTYLDKEDTLKVEAEFKVVSAAKYSTVI</sequence>
<evidence type="ECO:0000259" key="1">
    <source>
        <dbReference type="PROSITE" id="PS50144"/>
    </source>
</evidence>
<dbReference type="InterPro" id="IPR008974">
    <property type="entry name" value="TRAF-like"/>
</dbReference>
<feature type="domain" description="MATH" evidence="1">
    <location>
        <begin position="73"/>
        <end position="198"/>
    </location>
</feature>
<dbReference type="PROSITE" id="PS50144">
    <property type="entry name" value="MATH"/>
    <property type="match status" value="1"/>
</dbReference>
<proteinExistence type="predicted"/>
<dbReference type="SUPFAM" id="SSF49599">
    <property type="entry name" value="TRAF domain-like"/>
    <property type="match status" value="1"/>
</dbReference>
<accession>A0ABM0ZC93</accession>
<dbReference type="GeneID" id="104789732"/>
<dbReference type="InterPro" id="IPR002083">
    <property type="entry name" value="MATH/TRAF_dom"/>
</dbReference>
<dbReference type="CDD" id="cd00121">
    <property type="entry name" value="MATH"/>
    <property type="match status" value="1"/>
</dbReference>
<reference evidence="3" key="2">
    <citation type="submission" date="2025-08" db="UniProtKB">
        <authorList>
            <consortium name="RefSeq"/>
        </authorList>
    </citation>
    <scope>IDENTIFICATION</scope>
    <source>
        <tissue evidence="3">Leaf</tissue>
    </source>
</reference>
<dbReference type="PANTHER" id="PTHR46162">
    <property type="entry name" value="TRAF-LIKE FAMILY PROTEIN"/>
    <property type="match status" value="1"/>
</dbReference>